<evidence type="ECO:0000259" key="2">
    <source>
        <dbReference type="Pfam" id="PF00868"/>
    </source>
</evidence>
<comment type="similarity">
    <text evidence="1">Belongs to the transglutaminase superfamily. Transglutaminase family.</text>
</comment>
<dbReference type="VEuPathDB" id="VectorBase:LDEU004432"/>
<dbReference type="Pfam" id="PF00927">
    <property type="entry name" value="Transglut_C"/>
    <property type="match status" value="2"/>
</dbReference>
<feature type="domain" description="Transglutaminase C-terminal" evidence="3">
    <location>
        <begin position="390"/>
        <end position="483"/>
    </location>
</feature>
<keyword evidence="5" id="KW-1185">Reference proteome</keyword>
<dbReference type="SUPFAM" id="SSF81296">
    <property type="entry name" value="E set domains"/>
    <property type="match status" value="1"/>
</dbReference>
<reference evidence="4 5" key="1">
    <citation type="journal article" date="2018" name="Gigascience">
        <title>Genomes of trombidid mites reveal novel predicted allergens and laterally-transferred genes associated with secondary metabolism.</title>
        <authorList>
            <person name="Dong X."/>
            <person name="Chaisiri K."/>
            <person name="Xia D."/>
            <person name="Armstrong S.D."/>
            <person name="Fang Y."/>
            <person name="Donnelly M.J."/>
            <person name="Kadowaki T."/>
            <person name="McGarry J.W."/>
            <person name="Darby A.C."/>
            <person name="Makepeace B.L."/>
        </authorList>
    </citation>
    <scope>NUCLEOTIDE SEQUENCE [LARGE SCALE GENOMIC DNA]</scope>
    <source>
        <strain evidence="4">UoL-UT</strain>
    </source>
</reference>
<dbReference type="InterPro" id="IPR014756">
    <property type="entry name" value="Ig_E-set"/>
</dbReference>
<feature type="domain" description="Transglutaminase C-terminal" evidence="3">
    <location>
        <begin position="287"/>
        <end position="375"/>
    </location>
</feature>
<dbReference type="Pfam" id="PF00868">
    <property type="entry name" value="Transglut_N"/>
    <property type="match status" value="1"/>
</dbReference>
<dbReference type="FunFam" id="2.60.40.10:FF:000090">
    <property type="entry name" value="Protein-glutamine gamma-glutamyltransferase 2"/>
    <property type="match status" value="1"/>
</dbReference>
<dbReference type="InterPro" id="IPR013783">
    <property type="entry name" value="Ig-like_fold"/>
</dbReference>
<evidence type="ECO:0000259" key="3">
    <source>
        <dbReference type="Pfam" id="PF00927"/>
    </source>
</evidence>
<dbReference type="InterPro" id="IPR038765">
    <property type="entry name" value="Papain-like_cys_pep_sf"/>
</dbReference>
<evidence type="ECO:0000256" key="1">
    <source>
        <dbReference type="ARBA" id="ARBA00005968"/>
    </source>
</evidence>
<dbReference type="PANTHER" id="PTHR11590:SF40">
    <property type="entry name" value="HEMOCYTE PROTEIN-GLUTAMINE GAMMA-GLUTAMYLTRANSFERASE-LIKE PROTEIN"/>
    <property type="match status" value="1"/>
</dbReference>
<name>A0A443SJA6_9ACAR</name>
<feature type="domain" description="Transglutaminase N-terminal" evidence="2">
    <location>
        <begin position="10"/>
        <end position="78"/>
    </location>
</feature>
<keyword evidence="4" id="KW-0808">Transferase</keyword>
<dbReference type="GO" id="GO:0003810">
    <property type="term" value="F:protein-glutamine gamma-glutamyltransferase activity"/>
    <property type="evidence" value="ECO:0007669"/>
    <property type="project" value="InterPro"/>
</dbReference>
<dbReference type="PANTHER" id="PTHR11590">
    <property type="entry name" value="PROTEIN-GLUTAMINE GAMMA-GLUTAMYLTRANSFERASE"/>
    <property type="match status" value="1"/>
</dbReference>
<dbReference type="InterPro" id="IPR001102">
    <property type="entry name" value="Transglutaminase_N"/>
</dbReference>
<evidence type="ECO:0000313" key="4">
    <source>
        <dbReference type="EMBL" id="RWS27608.1"/>
    </source>
</evidence>
<dbReference type="InterPro" id="IPR036238">
    <property type="entry name" value="Transglutaminase_C_sf"/>
</dbReference>
<dbReference type="InterPro" id="IPR036985">
    <property type="entry name" value="Transglutaminase-like_sf"/>
</dbReference>
<dbReference type="InterPro" id="IPR008958">
    <property type="entry name" value="Transglutaminase_C"/>
</dbReference>
<dbReference type="Gene3D" id="2.60.40.10">
    <property type="entry name" value="Immunoglobulins"/>
    <property type="match status" value="3"/>
</dbReference>
<dbReference type="Gene3D" id="3.90.260.10">
    <property type="entry name" value="Transglutaminase-like"/>
    <property type="match status" value="2"/>
</dbReference>
<dbReference type="FunFam" id="2.60.40.10:FF:000171">
    <property type="entry name" value="protein-glutamine gamma-glutamyltransferase 6"/>
    <property type="match status" value="1"/>
</dbReference>
<dbReference type="OrthoDB" id="437511at2759"/>
<proteinExistence type="inferred from homology"/>
<dbReference type="EMBL" id="NCKV01001886">
    <property type="protein sequence ID" value="RWS27608.1"/>
    <property type="molecule type" value="Genomic_DNA"/>
</dbReference>
<dbReference type="SUPFAM" id="SSF54001">
    <property type="entry name" value="Cysteine proteinases"/>
    <property type="match status" value="1"/>
</dbReference>
<dbReference type="Proteomes" id="UP000288716">
    <property type="component" value="Unassembled WGS sequence"/>
</dbReference>
<organism evidence="4 5">
    <name type="scientific">Leptotrombidium deliense</name>
    <dbReference type="NCBI Taxonomy" id="299467"/>
    <lineage>
        <taxon>Eukaryota</taxon>
        <taxon>Metazoa</taxon>
        <taxon>Ecdysozoa</taxon>
        <taxon>Arthropoda</taxon>
        <taxon>Chelicerata</taxon>
        <taxon>Arachnida</taxon>
        <taxon>Acari</taxon>
        <taxon>Acariformes</taxon>
        <taxon>Trombidiformes</taxon>
        <taxon>Prostigmata</taxon>
        <taxon>Anystina</taxon>
        <taxon>Parasitengona</taxon>
        <taxon>Trombiculoidea</taxon>
        <taxon>Trombiculidae</taxon>
        <taxon>Leptotrombidium</taxon>
    </lineage>
</organism>
<dbReference type="InterPro" id="IPR050779">
    <property type="entry name" value="Transglutaminase"/>
</dbReference>
<gene>
    <name evidence="4" type="ORF">B4U80_05714</name>
</gene>
<sequence>MCEKIPIKGVIFNMVKGPRPQLGRGTLIYLPVTSKREFTKEKSKWDARMHEIDGNTITIQVHIPANVGVGIWKLRVSTKQQGSRNIKSFDVREKIYVLFNPWCKEDAVYMANEEWRREYILNDVGKLYIGSHSKPKGRKWIYGQFTEAVLPAVMFMMDKTKLNYEQRANPVEVARSVAAMVNSHDDNGLLVVNADVVHWQLDEKSQLGWKKIKTNKYQCGVDDNSPGGLQDAEDITDLYKYKEGTEEERMAVLNAARSAGLSFLFELPEPGKEDVDFDLKDITGVLIGQPFFIMVEMINRSPYPRTVTLVVNTNSVYYTGILARKVKRDRQIIQLGPGQRETIRLRVTAEEYLDKLVDYAMMKIYAVATVKETQQTWSEEDDFVVEKPPLYIEIRGRPSVGAPFGLEIKFTNPLNRYLTDCKFTIEGPGLTRPMQVKIRDIGPRESIMHVEQLVPRKPGPRNVVVVFQSRELIDVVGSKAVDVYG</sequence>
<accession>A0A443SJA6</accession>
<protein>
    <submittedName>
        <fullName evidence="4">Hemocyte protein-glutamine gamma-glutamyltransferase-like protein</fullName>
    </submittedName>
</protein>
<dbReference type="AlphaFoldDB" id="A0A443SJA6"/>
<dbReference type="SUPFAM" id="SSF49309">
    <property type="entry name" value="Transglutaminase, two C-terminal domains"/>
    <property type="match status" value="2"/>
</dbReference>
<evidence type="ECO:0000313" key="5">
    <source>
        <dbReference type="Proteomes" id="UP000288716"/>
    </source>
</evidence>
<comment type="caution">
    <text evidence="4">The sequence shown here is derived from an EMBL/GenBank/DDBJ whole genome shotgun (WGS) entry which is preliminary data.</text>
</comment>